<dbReference type="CDD" id="cd00093">
    <property type="entry name" value="HTH_XRE"/>
    <property type="match status" value="1"/>
</dbReference>
<reference evidence="2 3" key="1">
    <citation type="submission" date="2016-11" db="EMBL/GenBank/DDBJ databases">
        <authorList>
            <person name="Jaros S."/>
            <person name="Januszkiewicz K."/>
            <person name="Wedrychowicz H."/>
        </authorList>
    </citation>
    <scope>NUCLEOTIDE SEQUENCE [LARGE SCALE GENOMIC DNA]</scope>
    <source>
        <strain evidence="2 3">CGMCC 4.2025</strain>
    </source>
</reference>
<dbReference type="Pfam" id="PF19054">
    <property type="entry name" value="DUF5753"/>
    <property type="match status" value="1"/>
</dbReference>
<evidence type="ECO:0000259" key="1">
    <source>
        <dbReference type="PROSITE" id="PS50943"/>
    </source>
</evidence>
<accession>A0A1M6XND6</accession>
<dbReference type="AlphaFoldDB" id="A0A1M6XND6"/>
<organism evidence="2 3">
    <name type="scientific">Actinacidiphila paucisporea</name>
    <dbReference type="NCBI Taxonomy" id="310782"/>
    <lineage>
        <taxon>Bacteria</taxon>
        <taxon>Bacillati</taxon>
        <taxon>Actinomycetota</taxon>
        <taxon>Actinomycetes</taxon>
        <taxon>Kitasatosporales</taxon>
        <taxon>Streptomycetaceae</taxon>
        <taxon>Actinacidiphila</taxon>
    </lineage>
</organism>
<dbReference type="Proteomes" id="UP000184111">
    <property type="component" value="Unassembled WGS sequence"/>
</dbReference>
<protein>
    <submittedName>
        <fullName evidence="2">Helix-turn-helix domain-containing protein</fullName>
    </submittedName>
</protein>
<dbReference type="SUPFAM" id="SSF47413">
    <property type="entry name" value="lambda repressor-like DNA-binding domains"/>
    <property type="match status" value="1"/>
</dbReference>
<dbReference type="EMBL" id="FRBI01000002">
    <property type="protein sequence ID" value="SHL07433.1"/>
    <property type="molecule type" value="Genomic_DNA"/>
</dbReference>
<proteinExistence type="predicted"/>
<dbReference type="STRING" id="310782.SAMN05216499_102470"/>
<dbReference type="SMART" id="SM00530">
    <property type="entry name" value="HTH_XRE"/>
    <property type="match status" value="1"/>
</dbReference>
<sequence length="284" mass="31104">MPLRSTATARQERLGAELRKMREAAGITARDTARLLGTDPAKVSHIEAGRLGVSEERLRRLAAFYECGDTELIDALVVMANGLGRKGWWEAYRGVVPAAMLDIAELEFHATALRAIQITHIPGVFQTEDYTRTVFGYAIPPLPPGELEARVAQRMERSGVLYRDSAPPYEAVIHEAALRMRFGGGKVARAQLEHLMELSHLPHISVRVIPFAADGHIASGHAMLYTSGTVRALDTVQIDSAHGVTFLHAAPQLANYRTLYDTLAAVALDESPSRDFILSASRDL</sequence>
<keyword evidence="3" id="KW-1185">Reference proteome</keyword>
<feature type="domain" description="HTH cro/C1-type" evidence="1">
    <location>
        <begin position="18"/>
        <end position="73"/>
    </location>
</feature>
<dbReference type="GO" id="GO:0003677">
    <property type="term" value="F:DNA binding"/>
    <property type="evidence" value="ECO:0007669"/>
    <property type="project" value="InterPro"/>
</dbReference>
<dbReference type="PROSITE" id="PS50943">
    <property type="entry name" value="HTH_CROC1"/>
    <property type="match status" value="1"/>
</dbReference>
<dbReference type="InterPro" id="IPR001387">
    <property type="entry name" value="Cro/C1-type_HTH"/>
</dbReference>
<dbReference type="RefSeq" id="WP_073494285.1">
    <property type="nucleotide sequence ID" value="NZ_FRBI01000002.1"/>
</dbReference>
<dbReference type="InterPro" id="IPR010982">
    <property type="entry name" value="Lambda_DNA-bd_dom_sf"/>
</dbReference>
<dbReference type="Pfam" id="PF13560">
    <property type="entry name" value="HTH_31"/>
    <property type="match status" value="1"/>
</dbReference>
<evidence type="ECO:0000313" key="2">
    <source>
        <dbReference type="EMBL" id="SHL07433.1"/>
    </source>
</evidence>
<evidence type="ECO:0000313" key="3">
    <source>
        <dbReference type="Proteomes" id="UP000184111"/>
    </source>
</evidence>
<dbReference type="InterPro" id="IPR043917">
    <property type="entry name" value="DUF5753"/>
</dbReference>
<gene>
    <name evidence="2" type="ORF">SAMN05216499_102470</name>
</gene>
<dbReference type="Gene3D" id="1.10.260.40">
    <property type="entry name" value="lambda repressor-like DNA-binding domains"/>
    <property type="match status" value="1"/>
</dbReference>
<dbReference type="OrthoDB" id="3462393at2"/>
<name>A0A1M6XND6_9ACTN</name>